<feature type="region of interest" description="Disordered" evidence="8">
    <location>
        <begin position="1"/>
        <end position="27"/>
    </location>
</feature>
<dbReference type="Proteomes" id="UP000019376">
    <property type="component" value="Unassembled WGS sequence"/>
</dbReference>
<evidence type="ECO:0000256" key="4">
    <source>
        <dbReference type="ARBA" id="ARBA00022692"/>
    </source>
</evidence>
<evidence type="ECO:0000256" key="6">
    <source>
        <dbReference type="ARBA" id="ARBA00022989"/>
    </source>
</evidence>
<protein>
    <recommendedName>
        <fullName evidence="12">Glycosylphosphatidylinositol anchor biosynthesis protein 11</fullName>
    </recommendedName>
</protein>
<gene>
    <name evidence="10" type="ORF">PDE_03060</name>
</gene>
<dbReference type="Pfam" id="PF06699">
    <property type="entry name" value="PIG-F"/>
    <property type="match status" value="1"/>
</dbReference>
<keyword evidence="4 9" id="KW-0812">Transmembrane</keyword>
<dbReference type="AlphaFoldDB" id="S7ZCW5"/>
<evidence type="ECO:0008006" key="12">
    <source>
        <dbReference type="Google" id="ProtNLM"/>
    </source>
</evidence>
<dbReference type="GO" id="GO:0005789">
    <property type="term" value="C:endoplasmic reticulum membrane"/>
    <property type="evidence" value="ECO:0007669"/>
    <property type="project" value="UniProtKB-SubCell"/>
</dbReference>
<feature type="region of interest" description="Disordered" evidence="8">
    <location>
        <begin position="97"/>
        <end position="124"/>
    </location>
</feature>
<feature type="compositionally biased region" description="Low complexity" evidence="8">
    <location>
        <begin position="108"/>
        <end position="120"/>
    </location>
</feature>
<feature type="compositionally biased region" description="Polar residues" evidence="8">
    <location>
        <begin position="1"/>
        <end position="18"/>
    </location>
</feature>
<feature type="transmembrane region" description="Helical" evidence="9">
    <location>
        <begin position="175"/>
        <end position="195"/>
    </location>
</feature>
<dbReference type="InterPro" id="IPR009580">
    <property type="entry name" value="GPI_biosynthesis_protein_Pig-F"/>
</dbReference>
<evidence type="ECO:0000313" key="10">
    <source>
        <dbReference type="EMBL" id="EPS28114.1"/>
    </source>
</evidence>
<keyword evidence="6 9" id="KW-1133">Transmembrane helix</keyword>
<feature type="transmembrane region" description="Helical" evidence="9">
    <location>
        <begin position="215"/>
        <end position="236"/>
    </location>
</feature>
<name>S7ZCW5_PENO1</name>
<keyword evidence="7 9" id="KW-0472">Membrane</keyword>
<evidence type="ECO:0000256" key="2">
    <source>
        <dbReference type="ARBA" id="ARBA00004687"/>
    </source>
</evidence>
<evidence type="ECO:0000256" key="5">
    <source>
        <dbReference type="ARBA" id="ARBA00022824"/>
    </source>
</evidence>
<keyword evidence="5" id="KW-0256">Endoplasmic reticulum</keyword>
<keyword evidence="3" id="KW-0337">GPI-anchor biosynthesis</keyword>
<dbReference type="HOGENOM" id="CLU_069429_1_0_1"/>
<evidence type="ECO:0000256" key="1">
    <source>
        <dbReference type="ARBA" id="ARBA00004477"/>
    </source>
</evidence>
<keyword evidence="11" id="KW-1185">Reference proteome</keyword>
<accession>S7ZCW5</accession>
<comment type="subcellular location">
    <subcellularLocation>
        <location evidence="1">Endoplasmic reticulum membrane</location>
        <topology evidence="1">Multi-pass membrane protein</topology>
    </subcellularLocation>
</comment>
<evidence type="ECO:0000256" key="7">
    <source>
        <dbReference type="ARBA" id="ARBA00023136"/>
    </source>
</evidence>
<evidence type="ECO:0000313" key="11">
    <source>
        <dbReference type="Proteomes" id="UP000019376"/>
    </source>
</evidence>
<organism evidence="10 11">
    <name type="scientific">Penicillium oxalicum (strain 114-2 / CGMCC 5302)</name>
    <name type="common">Penicillium decumbens</name>
    <dbReference type="NCBI Taxonomy" id="933388"/>
    <lineage>
        <taxon>Eukaryota</taxon>
        <taxon>Fungi</taxon>
        <taxon>Dikarya</taxon>
        <taxon>Ascomycota</taxon>
        <taxon>Pezizomycotina</taxon>
        <taxon>Eurotiomycetes</taxon>
        <taxon>Eurotiomycetidae</taxon>
        <taxon>Eurotiales</taxon>
        <taxon>Aspergillaceae</taxon>
        <taxon>Penicillium</taxon>
    </lineage>
</organism>
<dbReference type="OrthoDB" id="17366at2759"/>
<dbReference type="PhylomeDB" id="S7ZCW5"/>
<dbReference type="eggNOG" id="KOG3144">
    <property type="taxonomic scope" value="Eukaryota"/>
</dbReference>
<dbReference type="EMBL" id="KB644410">
    <property type="protein sequence ID" value="EPS28114.1"/>
    <property type="molecule type" value="Genomic_DNA"/>
</dbReference>
<dbReference type="GO" id="GO:0006506">
    <property type="term" value="P:GPI anchor biosynthetic process"/>
    <property type="evidence" value="ECO:0007669"/>
    <property type="project" value="UniProtKB-UniPathway"/>
</dbReference>
<proteinExistence type="predicted"/>
<dbReference type="UniPathway" id="UPA00196"/>
<evidence type="ECO:0000256" key="3">
    <source>
        <dbReference type="ARBA" id="ARBA00022502"/>
    </source>
</evidence>
<dbReference type="STRING" id="933388.S7ZCW5"/>
<reference evidence="10 11" key="1">
    <citation type="journal article" date="2013" name="PLoS ONE">
        <title>Genomic and secretomic analyses reveal unique features of the lignocellulolytic enzyme system of Penicillium decumbens.</title>
        <authorList>
            <person name="Liu G."/>
            <person name="Zhang L."/>
            <person name="Wei X."/>
            <person name="Zou G."/>
            <person name="Qin Y."/>
            <person name="Ma L."/>
            <person name="Li J."/>
            <person name="Zheng H."/>
            <person name="Wang S."/>
            <person name="Wang C."/>
            <person name="Xun L."/>
            <person name="Zhao G.-P."/>
            <person name="Zhou Z."/>
            <person name="Qu Y."/>
        </authorList>
    </citation>
    <scope>NUCLEOTIDE SEQUENCE [LARGE SCALE GENOMIC DNA]</scope>
    <source>
        <strain evidence="11">114-2 / CGMCC 5302</strain>
    </source>
</reference>
<comment type="pathway">
    <text evidence="2">Glycolipid biosynthesis; glycosylphosphatidylinositol-anchor biosynthesis.</text>
</comment>
<evidence type="ECO:0000256" key="8">
    <source>
        <dbReference type="SAM" id="MobiDB-lite"/>
    </source>
</evidence>
<evidence type="ECO:0000256" key="9">
    <source>
        <dbReference type="SAM" id="Phobius"/>
    </source>
</evidence>
<feature type="transmembrane region" description="Helical" evidence="9">
    <location>
        <begin position="141"/>
        <end position="169"/>
    </location>
</feature>
<sequence length="289" mass="30575">MASSNVPQNATSPGSLSQAPAEKPSAPPVNVLPSPLAQTYSLVHPLVLLGLCAYRFEALVANPAQELLADLPWLAALQFVYVICCLPPAGSSSSEAHVGVEDKKKASRSSAGSSTPVRSGKVLHRRKSPSKISWASVWSRLMPACLAFGLTSLLATPAIAVLLVLFGAPLTTHNVETFLCAAHMGLLSSTALVYVHGVDSDIWKEVGGISRPADVVWGSALGTGLGAWFGAIPIPLDWDRPWQAFPITIVIGAYIGHALGGLISRTSLLYGKRIQFAPEQVHEDEKKTN</sequence>
<feature type="transmembrane region" description="Helical" evidence="9">
    <location>
        <begin position="242"/>
        <end position="263"/>
    </location>
</feature>